<name>A0A2V2V4V6_TRYCR</name>
<comment type="caution">
    <text evidence="1">The sequence shown here is derived from an EMBL/GenBank/DDBJ whole genome shotgun (WGS) entry which is preliminary data.</text>
</comment>
<evidence type="ECO:0000313" key="1">
    <source>
        <dbReference type="EMBL" id="PWU91565.1"/>
    </source>
</evidence>
<dbReference type="VEuPathDB" id="TriTrypDB:TcCLB.509287.30"/>
<dbReference type="VEuPathDB" id="TriTrypDB:ECC02_009425"/>
<dbReference type="VEuPathDB" id="TriTrypDB:TcCLB.503745.25"/>
<protein>
    <submittedName>
        <fullName evidence="1">Uncharacterized protein</fullName>
    </submittedName>
</protein>
<dbReference type="VEuPathDB" id="TriTrypDB:TcBrA4_0114900"/>
<dbReference type="VEuPathDB" id="TriTrypDB:TCDM_11673"/>
<dbReference type="VEuPathDB" id="TriTrypDB:TcG_06355"/>
<proteinExistence type="predicted"/>
<dbReference type="VEuPathDB" id="TriTrypDB:C4B63_98g2"/>
<dbReference type="Proteomes" id="UP000246078">
    <property type="component" value="Unassembled WGS sequence"/>
</dbReference>
<dbReference type="VEuPathDB" id="TriTrypDB:C3747_335g92c"/>
<dbReference type="VEuPathDB" id="TriTrypDB:TcCL_ESM11224"/>
<dbReference type="EMBL" id="PRFC01000335">
    <property type="protein sequence ID" value="PWU91565.1"/>
    <property type="molecule type" value="Genomic_DNA"/>
</dbReference>
<dbReference type="AlphaFoldDB" id="A0A2V2V4V6"/>
<dbReference type="VEuPathDB" id="TriTrypDB:TCSYLVIO_004402"/>
<sequence>MHVDFRISFIERMCIFDAESFIRMHQLRDRSLQELESKRALVTLPGGGRRASRSFQPHFKILLIFENLVRIKSSAFFFFFFFFC</sequence>
<accession>A0A2V2V4V6</accession>
<evidence type="ECO:0000313" key="2">
    <source>
        <dbReference type="Proteomes" id="UP000246078"/>
    </source>
</evidence>
<gene>
    <name evidence="1" type="ORF">C3747_335g92c</name>
</gene>
<dbReference type="VEuPathDB" id="TriTrypDB:BCY84_16559"/>
<organism evidence="1 2">
    <name type="scientific">Trypanosoma cruzi</name>
    <dbReference type="NCBI Taxonomy" id="5693"/>
    <lineage>
        <taxon>Eukaryota</taxon>
        <taxon>Discoba</taxon>
        <taxon>Euglenozoa</taxon>
        <taxon>Kinetoplastea</taxon>
        <taxon>Metakinetoplastina</taxon>
        <taxon>Trypanosomatida</taxon>
        <taxon>Trypanosomatidae</taxon>
        <taxon>Trypanosoma</taxon>
        <taxon>Schizotrypanum</taxon>
    </lineage>
</organism>
<reference evidence="1 2" key="1">
    <citation type="journal article" date="2018" name="Microb. Genom.">
        <title>Expanding an expanded genome: long-read sequencing of Trypanosoma cruzi.</title>
        <authorList>
            <person name="Berna L."/>
            <person name="Rodriguez M."/>
            <person name="Chiribao M.L."/>
            <person name="Parodi-Talice A."/>
            <person name="Pita S."/>
            <person name="Rijo G."/>
            <person name="Alvarez-Valin F."/>
            <person name="Robello C."/>
        </authorList>
    </citation>
    <scope>NUCLEOTIDE SEQUENCE [LARGE SCALE GENOMIC DNA]</scope>
    <source>
        <strain evidence="1 2">TCC</strain>
    </source>
</reference>